<evidence type="ECO:0000313" key="6">
    <source>
        <dbReference type="EMBL" id="MBB2161967.1"/>
    </source>
</evidence>
<comment type="similarity">
    <text evidence="1">Belongs to the ABC transporter superfamily.</text>
</comment>
<dbReference type="PANTHER" id="PTHR42788:SF19">
    <property type="entry name" value="ALIPHATIC SULFONATES IMPORT ATP-BINDING PROTEIN SSUB 2"/>
    <property type="match status" value="1"/>
</dbReference>
<dbReference type="InterPro" id="IPR017871">
    <property type="entry name" value="ABC_transporter-like_CS"/>
</dbReference>
<dbReference type="GO" id="GO:0016887">
    <property type="term" value="F:ATP hydrolysis activity"/>
    <property type="evidence" value="ECO:0007669"/>
    <property type="project" value="InterPro"/>
</dbReference>
<comment type="caution">
    <text evidence="6">The sequence shown here is derived from an EMBL/GenBank/DDBJ whole genome shotgun (WGS) entry which is preliminary data.</text>
</comment>
<dbReference type="EMBL" id="JABEQJ010000028">
    <property type="protein sequence ID" value="MBB2161967.1"/>
    <property type="molecule type" value="Genomic_DNA"/>
</dbReference>
<dbReference type="SMART" id="SM00382">
    <property type="entry name" value="AAA"/>
    <property type="match status" value="1"/>
</dbReference>
<evidence type="ECO:0000313" key="7">
    <source>
        <dbReference type="Proteomes" id="UP000589085"/>
    </source>
</evidence>
<dbReference type="SUPFAM" id="SSF52540">
    <property type="entry name" value="P-loop containing nucleoside triphosphate hydrolases"/>
    <property type="match status" value="1"/>
</dbReference>
<keyword evidence="3" id="KW-0547">Nucleotide-binding</keyword>
<proteinExistence type="inferred from homology"/>
<evidence type="ECO:0000256" key="2">
    <source>
        <dbReference type="ARBA" id="ARBA00022448"/>
    </source>
</evidence>
<evidence type="ECO:0000256" key="3">
    <source>
        <dbReference type="ARBA" id="ARBA00022741"/>
    </source>
</evidence>
<sequence length="260" mass="28171">MAETHGFRIEARGIGKRFSGQAAPTLSALDLTIGGGEFVSLLGPSGCGKSTLLRLLAGLLRPSEGTIRWVAPDGSSASGTRLPDIALVPQEPTLLPWKTVFDNVSLPLRLRGTARAAAAPRVLDLLRALGLEGREKSWPRELSGGMKMRVSIARALVTEPDFLLMDEPFAALDELTRHRLNDDLRALYTQRRPTVILVTHSVEEATFLSTRIVALSRGRVAWDLPVDFGPERAGLRDHAAFQALRGDIAARLRADQAALS</sequence>
<dbReference type="PROSITE" id="PS00211">
    <property type="entry name" value="ABC_TRANSPORTER_1"/>
    <property type="match status" value="1"/>
</dbReference>
<dbReference type="Pfam" id="PF00005">
    <property type="entry name" value="ABC_tran"/>
    <property type="match status" value="1"/>
</dbReference>
<feature type="domain" description="ABC transporter" evidence="5">
    <location>
        <begin position="9"/>
        <end position="242"/>
    </location>
</feature>
<dbReference type="InterPro" id="IPR027417">
    <property type="entry name" value="P-loop_NTPase"/>
</dbReference>
<reference evidence="6 7" key="1">
    <citation type="submission" date="2020-04" db="EMBL/GenBank/DDBJ databases">
        <title>Description of novel Gluconacetobacter.</title>
        <authorList>
            <person name="Sombolestani A."/>
        </authorList>
    </citation>
    <scope>NUCLEOTIDE SEQUENCE [LARGE SCALE GENOMIC DNA]</scope>
    <source>
        <strain evidence="6 7">LMG 19747</strain>
    </source>
</reference>
<evidence type="ECO:0000256" key="1">
    <source>
        <dbReference type="ARBA" id="ARBA00005417"/>
    </source>
</evidence>
<dbReference type="GO" id="GO:0005524">
    <property type="term" value="F:ATP binding"/>
    <property type="evidence" value="ECO:0007669"/>
    <property type="project" value="UniProtKB-KW"/>
</dbReference>
<dbReference type="InterPro" id="IPR050166">
    <property type="entry name" value="ABC_transporter_ATP-bind"/>
</dbReference>
<dbReference type="RefSeq" id="WP_182998793.1">
    <property type="nucleotide sequence ID" value="NZ_JABEQJ010000028.1"/>
</dbReference>
<dbReference type="Gene3D" id="3.40.50.300">
    <property type="entry name" value="P-loop containing nucleotide triphosphate hydrolases"/>
    <property type="match status" value="1"/>
</dbReference>
<dbReference type="PROSITE" id="PS50893">
    <property type="entry name" value="ABC_TRANSPORTER_2"/>
    <property type="match status" value="1"/>
</dbReference>
<organism evidence="6 7">
    <name type="scientific">Gluconacetobacter sacchari</name>
    <dbReference type="NCBI Taxonomy" id="92759"/>
    <lineage>
        <taxon>Bacteria</taxon>
        <taxon>Pseudomonadati</taxon>
        <taxon>Pseudomonadota</taxon>
        <taxon>Alphaproteobacteria</taxon>
        <taxon>Acetobacterales</taxon>
        <taxon>Acetobacteraceae</taxon>
        <taxon>Gluconacetobacter</taxon>
    </lineage>
</organism>
<dbReference type="PANTHER" id="PTHR42788">
    <property type="entry name" value="TAURINE IMPORT ATP-BINDING PROTEIN-RELATED"/>
    <property type="match status" value="1"/>
</dbReference>
<dbReference type="InterPro" id="IPR003439">
    <property type="entry name" value="ABC_transporter-like_ATP-bd"/>
</dbReference>
<name>A0A7W4NPZ9_9PROT</name>
<keyword evidence="2" id="KW-0813">Transport</keyword>
<gene>
    <name evidence="6" type="ORF">HLH48_17670</name>
</gene>
<protein>
    <submittedName>
        <fullName evidence="6">ABC transporter ATP-binding protein</fullName>
    </submittedName>
</protein>
<accession>A0A7W4NPZ9</accession>
<evidence type="ECO:0000256" key="4">
    <source>
        <dbReference type="ARBA" id="ARBA00022840"/>
    </source>
</evidence>
<dbReference type="Proteomes" id="UP000589085">
    <property type="component" value="Unassembled WGS sequence"/>
</dbReference>
<keyword evidence="4 6" id="KW-0067">ATP-binding</keyword>
<dbReference type="InterPro" id="IPR003593">
    <property type="entry name" value="AAA+_ATPase"/>
</dbReference>
<evidence type="ECO:0000259" key="5">
    <source>
        <dbReference type="PROSITE" id="PS50893"/>
    </source>
</evidence>
<dbReference type="AlphaFoldDB" id="A0A7W4NPZ9"/>